<feature type="binding site" evidence="7">
    <location>
        <position position="218"/>
    </location>
    <ligand>
        <name>Fe(2+)</name>
        <dbReference type="ChEBI" id="CHEBI:29033"/>
    </ligand>
</feature>
<dbReference type="STRING" id="696127.midi_00814"/>
<feature type="binding site" evidence="7">
    <location>
        <position position="298"/>
    </location>
    <ligand>
        <name>Fe(2+)</name>
        <dbReference type="ChEBI" id="CHEBI:29033"/>
    </ligand>
</feature>
<dbReference type="KEGG" id="mmn:midi_00814"/>
<dbReference type="EMBL" id="CP002130">
    <property type="protein sequence ID" value="AEI89104.1"/>
    <property type="molecule type" value="Genomic_DNA"/>
</dbReference>
<comment type="catalytic activity">
    <reaction evidence="7 8">
        <text>heme b + 2 H(+) = protoporphyrin IX + Fe(2+)</text>
        <dbReference type="Rhea" id="RHEA:22584"/>
        <dbReference type="ChEBI" id="CHEBI:15378"/>
        <dbReference type="ChEBI" id="CHEBI:29033"/>
        <dbReference type="ChEBI" id="CHEBI:57306"/>
        <dbReference type="ChEBI" id="CHEBI:60344"/>
        <dbReference type="EC" id="4.98.1.1"/>
    </reaction>
</comment>
<name>F7XWQ5_MIDMI</name>
<reference evidence="9 10" key="1">
    <citation type="journal article" date="2011" name="Mol. Biol. Evol.">
        <title>Phylogenomic evidence for the presence of a flagellum and cbb3 oxidase in the free-living mitochondrial ancestor.</title>
        <authorList>
            <person name="Sassera D."/>
            <person name="Lo N."/>
            <person name="Epis S."/>
            <person name="D'Auria G."/>
            <person name="Montagna M."/>
            <person name="Comandatore F."/>
            <person name="Horner D."/>
            <person name="Pereto J."/>
            <person name="Luciano A.M."/>
            <person name="Franciosi F."/>
            <person name="Ferri E."/>
            <person name="Crotti E."/>
            <person name="Bazzocchi C."/>
            <person name="Daffonchio D."/>
            <person name="Sacchi L."/>
            <person name="Moya A."/>
            <person name="Latorre A."/>
            <person name="Bandi C."/>
        </authorList>
    </citation>
    <scope>NUCLEOTIDE SEQUENCE [LARGE SCALE GENOMIC DNA]</scope>
    <source>
        <strain evidence="9 10">IricVA</strain>
    </source>
</reference>
<keyword evidence="10" id="KW-1185">Reference proteome</keyword>
<dbReference type="Gene3D" id="3.40.50.1400">
    <property type="match status" value="2"/>
</dbReference>
<keyword evidence="5 7" id="KW-0627">Porphyrin biosynthesis</keyword>
<dbReference type="PANTHER" id="PTHR11108">
    <property type="entry name" value="FERROCHELATASE"/>
    <property type="match status" value="1"/>
</dbReference>
<dbReference type="Pfam" id="PF00762">
    <property type="entry name" value="Ferrochelatase"/>
    <property type="match status" value="1"/>
</dbReference>
<dbReference type="InterPro" id="IPR001015">
    <property type="entry name" value="Ferrochelatase"/>
</dbReference>
<keyword evidence="2 7" id="KW-0408">Iron</keyword>
<dbReference type="CDD" id="cd00419">
    <property type="entry name" value="Ferrochelatase_C"/>
    <property type="match status" value="1"/>
</dbReference>
<keyword evidence="7 8" id="KW-0963">Cytoplasm</keyword>
<comment type="subcellular location">
    <subcellularLocation>
        <location evidence="7 8">Cytoplasm</location>
    </subcellularLocation>
</comment>
<dbReference type="HAMAP" id="MF_00323">
    <property type="entry name" value="Ferrochelatase"/>
    <property type="match status" value="1"/>
</dbReference>
<evidence type="ECO:0000256" key="1">
    <source>
        <dbReference type="ARBA" id="ARBA00007718"/>
    </source>
</evidence>
<sequence>MVFLCVLSFFDLQLFKIYYKINSMKKKIAVILFNLGGPDKLEAVKPFLFNLFNDKAIIDIAQPFRWILAKLISSSRAKTAQQNYALLGGGSPILELTQEQAAALAQSLNTSSSNRYEVFVCMRYWQPFTEEIVAQVKHGNFDEVILLPLYPQFSTTTTASSFRKWYEVARKLHLNLLTKEICCYPTNQHFIKSHVEIITQYYKEGVRYGPTRLLFSAHGLPQKIIDKGDPYEHQIKLTVKEIVEQIPYSNLDYRVCYQSKVGPLKWLKPSTEYEILQAAKDKVSILIVPISFVSEHIETLVELDIEYKEWANKHGVPGYFRAHALGINNEFIQALTNLCLEPNNEVSCFSKHKCCLRYKQKYL</sequence>
<comment type="similarity">
    <text evidence="1 7 8">Belongs to the ferrochelatase family.</text>
</comment>
<dbReference type="InterPro" id="IPR019772">
    <property type="entry name" value="Ferrochelatase_AS"/>
</dbReference>
<gene>
    <name evidence="7 9" type="primary">hemH</name>
    <name evidence="9" type="ordered locus">midi_00814</name>
</gene>
<dbReference type="EC" id="4.98.1.1" evidence="7 8"/>
<evidence type="ECO:0000256" key="2">
    <source>
        <dbReference type="ARBA" id="ARBA00023004"/>
    </source>
</evidence>
<dbReference type="CDD" id="cd03411">
    <property type="entry name" value="Ferrochelatase_N"/>
    <property type="match status" value="1"/>
</dbReference>
<accession>F7XWQ5</accession>
<dbReference type="PANTHER" id="PTHR11108:SF1">
    <property type="entry name" value="FERROCHELATASE, MITOCHONDRIAL"/>
    <property type="match status" value="1"/>
</dbReference>
<dbReference type="UniPathway" id="UPA00252">
    <property type="reaction ID" value="UER00325"/>
</dbReference>
<organism evidence="9 10">
    <name type="scientific">Midichloria mitochondrii (strain IricVA)</name>
    <dbReference type="NCBI Taxonomy" id="696127"/>
    <lineage>
        <taxon>Bacteria</taxon>
        <taxon>Pseudomonadati</taxon>
        <taxon>Pseudomonadota</taxon>
        <taxon>Alphaproteobacteria</taxon>
        <taxon>Rickettsiales</taxon>
        <taxon>Candidatus Midichloriaceae</taxon>
        <taxon>Candidatus Midichloria</taxon>
    </lineage>
</organism>
<dbReference type="GO" id="GO:0046872">
    <property type="term" value="F:metal ion binding"/>
    <property type="evidence" value="ECO:0007669"/>
    <property type="project" value="UniProtKB-KW"/>
</dbReference>
<evidence type="ECO:0000313" key="9">
    <source>
        <dbReference type="EMBL" id="AEI89104.1"/>
    </source>
</evidence>
<evidence type="ECO:0000313" key="10">
    <source>
        <dbReference type="Proteomes" id="UP000006639"/>
    </source>
</evidence>
<dbReference type="GO" id="GO:0005737">
    <property type="term" value="C:cytoplasm"/>
    <property type="evidence" value="ECO:0007669"/>
    <property type="project" value="UniProtKB-SubCell"/>
</dbReference>
<protein>
    <recommendedName>
        <fullName evidence="7 8">Ferrochelatase</fullName>
        <ecNumber evidence="7 8">4.98.1.1</ecNumber>
    </recommendedName>
    <alternativeName>
        <fullName evidence="7">Heme synthase</fullName>
    </alternativeName>
    <alternativeName>
        <fullName evidence="7">Protoheme ferro-lyase</fullName>
    </alternativeName>
</protein>
<evidence type="ECO:0000256" key="6">
    <source>
        <dbReference type="ARBA" id="ARBA00024536"/>
    </source>
</evidence>
<dbReference type="AlphaFoldDB" id="F7XWQ5"/>
<dbReference type="PROSITE" id="PS00534">
    <property type="entry name" value="FERROCHELATASE"/>
    <property type="match status" value="1"/>
</dbReference>
<dbReference type="GO" id="GO:0004325">
    <property type="term" value="F:ferrochelatase activity"/>
    <property type="evidence" value="ECO:0007669"/>
    <property type="project" value="UniProtKB-UniRule"/>
</dbReference>
<dbReference type="InterPro" id="IPR033644">
    <property type="entry name" value="Ferrochelatase_C"/>
</dbReference>
<evidence type="ECO:0000256" key="3">
    <source>
        <dbReference type="ARBA" id="ARBA00023133"/>
    </source>
</evidence>
<dbReference type="InterPro" id="IPR033659">
    <property type="entry name" value="Ferrochelatase_N"/>
</dbReference>
<keyword evidence="3 7" id="KW-0350">Heme biosynthesis</keyword>
<keyword evidence="4 7" id="KW-0456">Lyase</keyword>
<proteinExistence type="inferred from homology"/>
<dbReference type="NCBIfam" id="TIGR00109">
    <property type="entry name" value="hemH"/>
    <property type="match status" value="1"/>
</dbReference>
<dbReference type="GO" id="GO:0006783">
    <property type="term" value="P:heme biosynthetic process"/>
    <property type="evidence" value="ECO:0007669"/>
    <property type="project" value="UniProtKB-UniRule"/>
</dbReference>
<evidence type="ECO:0000256" key="8">
    <source>
        <dbReference type="RuleBase" id="RU000607"/>
    </source>
</evidence>
<dbReference type="SUPFAM" id="SSF53800">
    <property type="entry name" value="Chelatase"/>
    <property type="match status" value="1"/>
</dbReference>
<comment type="pathway">
    <text evidence="7 8">Porphyrin-containing compound metabolism; protoheme biosynthesis; protoheme from protoporphyrin-IX: step 1/1.</text>
</comment>
<comment type="function">
    <text evidence="7 8">Catalyzes the ferrous insertion into protoporphyrin IX.</text>
</comment>
<dbReference type="Proteomes" id="UP000006639">
    <property type="component" value="Chromosome"/>
</dbReference>
<comment type="catalytic activity">
    <reaction evidence="6">
        <text>Fe-coproporphyrin III + 2 H(+) = coproporphyrin III + Fe(2+)</text>
        <dbReference type="Rhea" id="RHEA:49572"/>
        <dbReference type="ChEBI" id="CHEBI:15378"/>
        <dbReference type="ChEBI" id="CHEBI:29033"/>
        <dbReference type="ChEBI" id="CHEBI:68438"/>
        <dbReference type="ChEBI" id="CHEBI:131725"/>
        <dbReference type="EC" id="4.99.1.9"/>
    </reaction>
    <physiologicalReaction direction="right-to-left" evidence="6">
        <dbReference type="Rhea" id="RHEA:49574"/>
    </physiologicalReaction>
</comment>
<evidence type="ECO:0000256" key="4">
    <source>
        <dbReference type="ARBA" id="ARBA00023239"/>
    </source>
</evidence>
<evidence type="ECO:0000256" key="5">
    <source>
        <dbReference type="ARBA" id="ARBA00023244"/>
    </source>
</evidence>
<dbReference type="HOGENOM" id="CLU_018884_4_1_5"/>
<keyword evidence="7" id="KW-0479">Metal-binding</keyword>
<evidence type="ECO:0000256" key="7">
    <source>
        <dbReference type="HAMAP-Rule" id="MF_00323"/>
    </source>
</evidence>